<reference evidence="1 2" key="1">
    <citation type="submission" date="2021-03" db="EMBL/GenBank/DDBJ databases">
        <authorList>
            <person name="Kim M.K."/>
        </authorList>
    </citation>
    <scope>NUCLEOTIDE SEQUENCE [LARGE SCALE GENOMIC DNA]</scope>
    <source>
        <strain evidence="1 2">BT442</strain>
    </source>
</reference>
<evidence type="ECO:0000313" key="1">
    <source>
        <dbReference type="EMBL" id="MBO2010868.1"/>
    </source>
</evidence>
<protein>
    <submittedName>
        <fullName evidence="1">Uncharacterized protein</fullName>
    </submittedName>
</protein>
<gene>
    <name evidence="1" type="ORF">J4E00_17545</name>
</gene>
<proteinExistence type="predicted"/>
<organism evidence="1 2">
    <name type="scientific">Hymenobacter negativus</name>
    <dbReference type="NCBI Taxonomy" id="2795026"/>
    <lineage>
        <taxon>Bacteria</taxon>
        <taxon>Pseudomonadati</taxon>
        <taxon>Bacteroidota</taxon>
        <taxon>Cytophagia</taxon>
        <taxon>Cytophagales</taxon>
        <taxon>Hymenobacteraceae</taxon>
        <taxon>Hymenobacter</taxon>
    </lineage>
</organism>
<comment type="caution">
    <text evidence="1">The sequence shown here is derived from an EMBL/GenBank/DDBJ whole genome shotgun (WGS) entry which is preliminary data.</text>
</comment>
<evidence type="ECO:0000313" key="2">
    <source>
        <dbReference type="Proteomes" id="UP000664369"/>
    </source>
</evidence>
<name>A0ABS3QIP0_9BACT</name>
<sequence>MKNQPESMPRTPSRKSQINIEVNESEKIYFGQVAEARNMKLAALVRELLNAEGKRLGAPALLDDFKSQDSRYQYIVDASESSETKLGIFSQFLLRYEADCDFSITTYEPRVYNKSVECSALSSSGESTNRIFIGISPDEQTNFSERTAIDGAWRDVLGLSLNLEDKWDGVSYSVEMRRSLRGKKLILQQFVNKYNGAKFKVNPAYAGRTIFKVVANNEGSEHELLIAYFPQRTNEESELKQALDEYMQQA</sequence>
<dbReference type="EMBL" id="JAGETZ010000008">
    <property type="protein sequence ID" value="MBO2010868.1"/>
    <property type="molecule type" value="Genomic_DNA"/>
</dbReference>
<dbReference type="RefSeq" id="WP_208176520.1">
    <property type="nucleotide sequence ID" value="NZ_JAGETZ010000008.1"/>
</dbReference>
<keyword evidence="2" id="KW-1185">Reference proteome</keyword>
<dbReference type="Proteomes" id="UP000664369">
    <property type="component" value="Unassembled WGS sequence"/>
</dbReference>
<accession>A0ABS3QIP0</accession>